<dbReference type="InterPro" id="IPR050680">
    <property type="entry name" value="YpeA/RimI_acetyltransf"/>
</dbReference>
<gene>
    <name evidence="4" type="ORF">H8792_004095</name>
</gene>
<keyword evidence="2" id="KW-0012">Acyltransferase</keyword>
<evidence type="ECO:0000256" key="1">
    <source>
        <dbReference type="ARBA" id="ARBA00022679"/>
    </source>
</evidence>
<dbReference type="Pfam" id="PF11814">
    <property type="entry name" value="DUF3335"/>
    <property type="match status" value="1"/>
</dbReference>
<dbReference type="Pfam" id="PF13673">
    <property type="entry name" value="Acetyltransf_10"/>
    <property type="match status" value="1"/>
</dbReference>
<dbReference type="InterPro" id="IPR016181">
    <property type="entry name" value="Acyl_CoA_acyltransferase"/>
</dbReference>
<dbReference type="RefSeq" id="WP_185977663.1">
    <property type="nucleotide sequence ID" value="NZ_JACBGI020000004.1"/>
</dbReference>
<dbReference type="InterPro" id="IPR000182">
    <property type="entry name" value="GNAT_dom"/>
</dbReference>
<comment type="caution">
    <text evidence="4">The sequence shown here is derived from an EMBL/GenBank/DDBJ whole genome shotgun (WGS) entry which is preliminary data.</text>
</comment>
<name>A0ABS0BWS2_9GAMM</name>
<dbReference type="PANTHER" id="PTHR43420">
    <property type="entry name" value="ACETYLTRANSFERASE"/>
    <property type="match status" value="1"/>
</dbReference>
<dbReference type="Proteomes" id="UP001193680">
    <property type="component" value="Unassembled WGS sequence"/>
</dbReference>
<keyword evidence="5" id="KW-1185">Reference proteome</keyword>
<evidence type="ECO:0000313" key="4">
    <source>
        <dbReference type="EMBL" id="MBF6057515.1"/>
    </source>
</evidence>
<dbReference type="Gene3D" id="3.40.630.30">
    <property type="match status" value="1"/>
</dbReference>
<dbReference type="InterPro" id="IPR021770">
    <property type="entry name" value="DUF3335"/>
</dbReference>
<dbReference type="PROSITE" id="PS51186">
    <property type="entry name" value="GNAT"/>
    <property type="match status" value="1"/>
</dbReference>
<feature type="domain" description="N-acetyltransferase" evidence="3">
    <location>
        <begin position="2"/>
        <end position="148"/>
    </location>
</feature>
<evidence type="ECO:0000313" key="5">
    <source>
        <dbReference type="Proteomes" id="UP001193680"/>
    </source>
</evidence>
<evidence type="ECO:0000256" key="2">
    <source>
        <dbReference type="ARBA" id="ARBA00023315"/>
    </source>
</evidence>
<dbReference type="SUPFAM" id="SSF55729">
    <property type="entry name" value="Acyl-CoA N-acyltransferases (Nat)"/>
    <property type="match status" value="1"/>
</dbReference>
<evidence type="ECO:0000259" key="3">
    <source>
        <dbReference type="PROSITE" id="PS51186"/>
    </source>
</evidence>
<dbReference type="CDD" id="cd04301">
    <property type="entry name" value="NAT_SF"/>
    <property type="match status" value="1"/>
</dbReference>
<protein>
    <submittedName>
        <fullName evidence="4">GNAT family N-acetyltransferase/peptidase C39 family protein</fullName>
    </submittedName>
</protein>
<reference evidence="4 5" key="1">
    <citation type="submission" date="2020-11" db="EMBL/GenBank/DDBJ databases">
        <title>Sulfur oxidizing isolate from Hospital Hole Sinkhole.</title>
        <authorList>
            <person name="Scott K.M."/>
        </authorList>
    </citation>
    <scope>NUCLEOTIDE SEQUENCE [LARGE SCALE GENOMIC DNA]</scope>
    <source>
        <strain evidence="4 5">HH1</strain>
    </source>
</reference>
<accession>A0ABS0BWS2</accession>
<sequence>MSDIRPATNQDLNALLQIERDCFQSDRLSKRSFQRFIKPGSHRLRILEMDGQTIGYALTLFRSGTNLARLYSIALLPEYRGRGFAKQLLSDAESEAADSLCAFIRLEVSESNPAATRLYQSSGYKAIGKIPAYYEDGSTAVRMEKRLHKLGQGFCSNSPYYQQTTEFTCGPASLMMALKELQTDYQLTPSLELALWREATTIFMTSGHGGCSPHGLALSAWKRGFAVKLYVSSSDIPFIDGVRNIHKKEVIELVHADFVRQIAATDIESYDQTLSFEEWKEILARKQPLLALISTWRLNRNKAPHWVYIAASDDRFVYINDPDPDENPLASPADFQCVPIEHQLFWQIARFGQQKLRALIQISKHQQASEKTD</sequence>
<dbReference type="EMBL" id="JACBGI020000004">
    <property type="protein sequence ID" value="MBF6057515.1"/>
    <property type="molecule type" value="Genomic_DNA"/>
</dbReference>
<dbReference type="Gene3D" id="3.90.70.10">
    <property type="entry name" value="Cysteine proteinases"/>
    <property type="match status" value="1"/>
</dbReference>
<keyword evidence="1" id="KW-0808">Transferase</keyword>
<proteinExistence type="predicted"/>
<organism evidence="4 5">
    <name type="scientific">Thiomicrorhabdus heinhorstiae</name>
    <dbReference type="NCBI Taxonomy" id="2748010"/>
    <lineage>
        <taxon>Bacteria</taxon>
        <taxon>Pseudomonadati</taxon>
        <taxon>Pseudomonadota</taxon>
        <taxon>Gammaproteobacteria</taxon>
        <taxon>Thiotrichales</taxon>
        <taxon>Piscirickettsiaceae</taxon>
        <taxon>Thiomicrorhabdus</taxon>
    </lineage>
</organism>